<sequence length="1047" mass="114628">MLRLFAGHPTAANLLMLALLAIGLLSLPELRRETLPEIKFHEVKVAVAYPGAGPVEVEQGICLPLEQVTNGISFLKEKRCEARSNMGSMTLKMLEQGDFDTFLDDVRAAVGEIDNFPATAKAPVITELGRTSPVVSLALTVEDENFSASELKDLAEVIKAKMQATPGIPLVELGGFSQRQLIVSVKPEKLRQYQISLQQIAALLQKQNLDLPLGDLTNKDKTYELRFIDERQTPEALGQLTLLSASNGAQIHLNELADIYFGFDKEEEYATFDGQRVALLKVLKSTQDDSLDVHQVVKEFADTLALPKGINLTLTQDSTGIVKDRLNMLVSNAWQGLVLVFLTLLMFFGLRYSFWVITGLPVSFIAGLFVMAQLDLTINMMSMVALLLALGILMDDAIVISESVAEHARKGLAPLDAVTQGLGKVSQGVISSFLTTAFVFGSILGLQGDLGQILKVVPLILLIVISVSLVEAFFILPSHLHHTLKHQDANEPGRLQQRVNIWFEAKRKRLGDVLEKAIQYRYAVIGTTAAAFFLSIAMMSSGILKFNALPEIDGDILEARLIMPGGTPLAETEHQVQEILNALMAAEMALQGQEDSPLIEHITVRYGENPDAFDTGPHLATISLDLLTAEQRNTSIDTLISAWLHALPPMPRASKVMLAEPSIGPAGRAIEMRLTGLDRPQLAAASQQLQVWLARYHGVYNVLDDYRPGKPQLNLNLKPEARILNLDASTVANQLRSAFAGLVIDEVYREINSTLPGFASTADNMEIVVQLDQSQPDLDTLRDFPIVVTDQTGQPRLIPLATLADIHWQRDISRIQRINNQGTITVFGSLNALEANTVEVVNDTLSRFVPQLKRDFPGLQIDVQGEMKNSSETQGSLRSGLILGLLGIFALLSFQFRSYAEPLLVMVAIPLALIGVVLGHLIMGQNLAMPSMIGFVSLAGIVVNNSILLVEFIKHNCRDGMSLEDAARQASQDRLRAIVLTTSTTVAGMLPLLFETSLQAQVLIPLVISVSFGLLVSTALVLIVLPCLYLILQDFKEFRAERILARA</sequence>
<keyword evidence="1" id="KW-1133">Transmembrane helix</keyword>
<dbReference type="Gene3D" id="3.30.70.1430">
    <property type="entry name" value="Multidrug efflux transporter AcrB pore domain"/>
    <property type="match status" value="2"/>
</dbReference>
<gene>
    <name evidence="2" type="primary">mdtB</name>
    <name evidence="2" type="ORF">EHSB41UT_02949</name>
</gene>
<dbReference type="Pfam" id="PF00873">
    <property type="entry name" value="ACR_tran"/>
    <property type="match status" value="1"/>
</dbReference>
<keyword evidence="1" id="KW-0812">Transmembrane</keyword>
<protein>
    <submittedName>
        <fullName evidence="2">Multidrug resistance protein MdtB</fullName>
    </submittedName>
</protein>
<feature type="transmembrane region" description="Helical" evidence="1">
    <location>
        <begin position="329"/>
        <end position="348"/>
    </location>
</feature>
<feature type="transmembrane region" description="Helical" evidence="1">
    <location>
        <begin position="456"/>
        <end position="476"/>
    </location>
</feature>
<dbReference type="Gene3D" id="3.30.70.1320">
    <property type="entry name" value="Multidrug efflux transporter AcrB pore domain like"/>
    <property type="match status" value="1"/>
</dbReference>
<reference evidence="2 3" key="1">
    <citation type="submission" date="2017-03" db="EMBL/GenBank/DDBJ databases">
        <authorList>
            <person name="Afonso C.L."/>
            <person name="Miller P.J."/>
            <person name="Scott M.A."/>
            <person name="Spackman E."/>
            <person name="Goraichik I."/>
            <person name="Dimitrov K.M."/>
            <person name="Suarez D.L."/>
            <person name="Swayne D.E."/>
        </authorList>
    </citation>
    <scope>NUCLEOTIDE SEQUENCE [LARGE SCALE GENOMIC DNA]</scope>
    <source>
        <strain evidence="2">SB41UT1</strain>
    </source>
</reference>
<dbReference type="RefSeq" id="WP_087111182.1">
    <property type="nucleotide sequence ID" value="NZ_CBCSCN010000006.1"/>
</dbReference>
<dbReference type="InterPro" id="IPR001036">
    <property type="entry name" value="Acrflvin-R"/>
</dbReference>
<name>A0A1X7ALN9_9GAMM</name>
<dbReference type="SUPFAM" id="SSF82693">
    <property type="entry name" value="Multidrug efflux transporter AcrB pore domain, PN1, PN2, PC1 and PC2 subdomains"/>
    <property type="match status" value="2"/>
</dbReference>
<feature type="transmembrane region" description="Helical" evidence="1">
    <location>
        <begin position="903"/>
        <end position="923"/>
    </location>
</feature>
<feature type="transmembrane region" description="Helical" evidence="1">
    <location>
        <begin position="1006"/>
        <end position="1032"/>
    </location>
</feature>
<feature type="transmembrane region" description="Helical" evidence="1">
    <location>
        <begin position="354"/>
        <end position="372"/>
    </location>
</feature>
<dbReference type="Gene3D" id="3.30.70.1440">
    <property type="entry name" value="Multidrug efflux transporter AcrB pore domain"/>
    <property type="match status" value="1"/>
</dbReference>
<dbReference type="Gene3D" id="1.20.1640.10">
    <property type="entry name" value="Multidrug efflux transporter AcrB transmembrane domain"/>
    <property type="match status" value="2"/>
</dbReference>
<dbReference type="PRINTS" id="PR00702">
    <property type="entry name" value="ACRIFLAVINRP"/>
</dbReference>
<proteinExistence type="predicted"/>
<dbReference type="SUPFAM" id="SSF82714">
    <property type="entry name" value="Multidrug efflux transporter AcrB TolC docking domain, DN and DC subdomains"/>
    <property type="match status" value="2"/>
</dbReference>
<dbReference type="Gene3D" id="3.30.2090.10">
    <property type="entry name" value="Multidrug efflux transporter AcrB TolC docking domain, DN and DC subdomains"/>
    <property type="match status" value="2"/>
</dbReference>
<dbReference type="SUPFAM" id="SSF82866">
    <property type="entry name" value="Multidrug efflux transporter AcrB transmembrane domain"/>
    <property type="match status" value="2"/>
</dbReference>
<evidence type="ECO:0000256" key="1">
    <source>
        <dbReference type="SAM" id="Phobius"/>
    </source>
</evidence>
<dbReference type="InterPro" id="IPR027463">
    <property type="entry name" value="AcrB_DN_DC_subdom"/>
</dbReference>
<keyword evidence="3" id="KW-1185">Reference proteome</keyword>
<dbReference type="EMBL" id="FWPT01000006">
    <property type="protein sequence ID" value="SMA48883.1"/>
    <property type="molecule type" value="Genomic_DNA"/>
</dbReference>
<dbReference type="AlphaFoldDB" id="A0A1X7ALN9"/>
<dbReference type="PANTHER" id="PTHR32063">
    <property type="match status" value="1"/>
</dbReference>
<feature type="transmembrane region" description="Helical" evidence="1">
    <location>
        <begin position="929"/>
        <end position="953"/>
    </location>
</feature>
<feature type="transmembrane region" description="Helical" evidence="1">
    <location>
        <begin position="384"/>
        <end position="405"/>
    </location>
</feature>
<dbReference type="Proteomes" id="UP000196573">
    <property type="component" value="Unassembled WGS sequence"/>
</dbReference>
<accession>A0A1X7ALN9</accession>
<dbReference type="PANTHER" id="PTHR32063:SF33">
    <property type="entry name" value="RND SUPERFAMILY EFFLUX PUMP PERMEASE COMPONENT"/>
    <property type="match status" value="1"/>
</dbReference>
<evidence type="ECO:0000313" key="2">
    <source>
        <dbReference type="EMBL" id="SMA48883.1"/>
    </source>
</evidence>
<evidence type="ECO:0000313" key="3">
    <source>
        <dbReference type="Proteomes" id="UP000196573"/>
    </source>
</evidence>
<feature type="transmembrane region" description="Helical" evidence="1">
    <location>
        <begin position="425"/>
        <end position="444"/>
    </location>
</feature>
<feature type="transmembrane region" description="Helical" evidence="1">
    <location>
        <begin position="877"/>
        <end position="896"/>
    </location>
</feature>
<feature type="transmembrane region" description="Helical" evidence="1">
    <location>
        <begin position="12"/>
        <end position="30"/>
    </location>
</feature>
<dbReference type="GO" id="GO:0005886">
    <property type="term" value="C:plasma membrane"/>
    <property type="evidence" value="ECO:0007669"/>
    <property type="project" value="TreeGrafter"/>
</dbReference>
<dbReference type="OrthoDB" id="5287122at2"/>
<keyword evidence="1" id="KW-0472">Membrane</keyword>
<organism evidence="2 3">
    <name type="scientific">Parendozoicomonas haliclonae</name>
    <dbReference type="NCBI Taxonomy" id="1960125"/>
    <lineage>
        <taxon>Bacteria</taxon>
        <taxon>Pseudomonadati</taxon>
        <taxon>Pseudomonadota</taxon>
        <taxon>Gammaproteobacteria</taxon>
        <taxon>Oceanospirillales</taxon>
        <taxon>Endozoicomonadaceae</taxon>
        <taxon>Parendozoicomonas</taxon>
    </lineage>
</organism>
<dbReference type="GO" id="GO:0042910">
    <property type="term" value="F:xenobiotic transmembrane transporter activity"/>
    <property type="evidence" value="ECO:0007669"/>
    <property type="project" value="TreeGrafter"/>
</dbReference>